<evidence type="ECO:0000256" key="7">
    <source>
        <dbReference type="ARBA" id="ARBA00023136"/>
    </source>
</evidence>
<feature type="non-terminal residue" evidence="10">
    <location>
        <position position="179"/>
    </location>
</feature>
<name>X1MSF9_9ZZZZ</name>
<keyword evidence="4" id="KW-0808">Transferase</keyword>
<feature type="domain" description="Glycosyltransferase RgtA/B/C/D-like" evidence="9">
    <location>
        <begin position="80"/>
        <end position="172"/>
    </location>
</feature>
<organism evidence="10">
    <name type="scientific">marine sediment metagenome</name>
    <dbReference type="NCBI Taxonomy" id="412755"/>
    <lineage>
        <taxon>unclassified sequences</taxon>
        <taxon>metagenomes</taxon>
        <taxon>ecological metagenomes</taxon>
    </lineage>
</organism>
<comment type="subcellular location">
    <subcellularLocation>
        <location evidence="1">Cell membrane</location>
        <topology evidence="1">Multi-pass membrane protein</topology>
    </subcellularLocation>
</comment>
<feature type="transmembrane region" description="Helical" evidence="8">
    <location>
        <begin position="151"/>
        <end position="168"/>
    </location>
</feature>
<feature type="transmembrane region" description="Helical" evidence="8">
    <location>
        <begin position="70"/>
        <end position="89"/>
    </location>
</feature>
<evidence type="ECO:0000256" key="8">
    <source>
        <dbReference type="SAM" id="Phobius"/>
    </source>
</evidence>
<keyword evidence="6 8" id="KW-1133">Transmembrane helix</keyword>
<dbReference type="PANTHER" id="PTHR33908:SF11">
    <property type="entry name" value="MEMBRANE PROTEIN"/>
    <property type="match status" value="1"/>
</dbReference>
<evidence type="ECO:0000256" key="6">
    <source>
        <dbReference type="ARBA" id="ARBA00022989"/>
    </source>
</evidence>
<evidence type="ECO:0000256" key="5">
    <source>
        <dbReference type="ARBA" id="ARBA00022692"/>
    </source>
</evidence>
<keyword evidence="5 8" id="KW-0812">Transmembrane</keyword>
<evidence type="ECO:0000256" key="4">
    <source>
        <dbReference type="ARBA" id="ARBA00022679"/>
    </source>
</evidence>
<evidence type="ECO:0000259" key="9">
    <source>
        <dbReference type="Pfam" id="PF13231"/>
    </source>
</evidence>
<dbReference type="Pfam" id="PF13231">
    <property type="entry name" value="PMT_2"/>
    <property type="match status" value="1"/>
</dbReference>
<comment type="caution">
    <text evidence="10">The sequence shown here is derived from an EMBL/GenBank/DDBJ whole genome shotgun (WGS) entry which is preliminary data.</text>
</comment>
<feature type="transmembrane region" description="Helical" evidence="8">
    <location>
        <begin position="127"/>
        <end position="144"/>
    </location>
</feature>
<sequence>MFRQEMPREAMFSWKRDIVILIALQVALGLAYLRNVPRIYVDEVWNSALGYSLVHTGTLKHPFVEGYGGMHIHLVQNVVVLPLVCAAIFKVAGYSILTSRIGSLLFGVLAVVSLYAVMRRWFGEKQAIWIAVVTILHPWFFEVSRRARPEIYYIALALAFLWFMMLFFDSGSRRTAFFV</sequence>
<dbReference type="InterPro" id="IPR050297">
    <property type="entry name" value="LipidA_mod_glycosyltrf_83"/>
</dbReference>
<proteinExistence type="predicted"/>
<accession>X1MSF9</accession>
<dbReference type="GO" id="GO:0016763">
    <property type="term" value="F:pentosyltransferase activity"/>
    <property type="evidence" value="ECO:0007669"/>
    <property type="project" value="TreeGrafter"/>
</dbReference>
<keyword evidence="2" id="KW-1003">Cell membrane</keyword>
<reference evidence="10" key="1">
    <citation type="journal article" date="2014" name="Front. Microbiol.">
        <title>High frequency of phylogenetically diverse reductive dehalogenase-homologous genes in deep subseafloor sedimentary metagenomes.</title>
        <authorList>
            <person name="Kawai M."/>
            <person name="Futagami T."/>
            <person name="Toyoda A."/>
            <person name="Takaki Y."/>
            <person name="Nishi S."/>
            <person name="Hori S."/>
            <person name="Arai W."/>
            <person name="Tsubouchi T."/>
            <person name="Morono Y."/>
            <person name="Uchiyama I."/>
            <person name="Ito T."/>
            <person name="Fujiyama A."/>
            <person name="Inagaki F."/>
            <person name="Takami H."/>
        </authorList>
    </citation>
    <scope>NUCLEOTIDE SEQUENCE</scope>
    <source>
        <strain evidence="10">Expedition CK06-06</strain>
    </source>
</reference>
<dbReference type="GO" id="GO:0008610">
    <property type="term" value="P:lipid biosynthetic process"/>
    <property type="evidence" value="ECO:0007669"/>
    <property type="project" value="UniProtKB-ARBA"/>
</dbReference>
<dbReference type="EMBL" id="BARV01011550">
    <property type="protein sequence ID" value="GAI09334.1"/>
    <property type="molecule type" value="Genomic_DNA"/>
</dbReference>
<protein>
    <recommendedName>
        <fullName evidence="9">Glycosyltransferase RgtA/B/C/D-like domain-containing protein</fullName>
    </recommendedName>
</protein>
<gene>
    <name evidence="10" type="ORF">S06H3_21854</name>
</gene>
<evidence type="ECO:0000256" key="3">
    <source>
        <dbReference type="ARBA" id="ARBA00022676"/>
    </source>
</evidence>
<dbReference type="InterPro" id="IPR038731">
    <property type="entry name" value="RgtA/B/C-like"/>
</dbReference>
<keyword evidence="3" id="KW-0328">Glycosyltransferase</keyword>
<dbReference type="PANTHER" id="PTHR33908">
    <property type="entry name" value="MANNOSYLTRANSFERASE YKCB-RELATED"/>
    <property type="match status" value="1"/>
</dbReference>
<evidence type="ECO:0000256" key="1">
    <source>
        <dbReference type="ARBA" id="ARBA00004651"/>
    </source>
</evidence>
<dbReference type="AlphaFoldDB" id="X1MSF9"/>
<evidence type="ECO:0000256" key="2">
    <source>
        <dbReference type="ARBA" id="ARBA00022475"/>
    </source>
</evidence>
<dbReference type="GO" id="GO:0005886">
    <property type="term" value="C:plasma membrane"/>
    <property type="evidence" value="ECO:0007669"/>
    <property type="project" value="UniProtKB-SubCell"/>
</dbReference>
<feature type="transmembrane region" description="Helical" evidence="8">
    <location>
        <begin position="101"/>
        <end position="121"/>
    </location>
</feature>
<evidence type="ECO:0000313" key="10">
    <source>
        <dbReference type="EMBL" id="GAI09334.1"/>
    </source>
</evidence>
<keyword evidence="7 8" id="KW-0472">Membrane</keyword>